<dbReference type="PROSITE" id="PS50304">
    <property type="entry name" value="TUDOR"/>
    <property type="match status" value="1"/>
</dbReference>
<evidence type="ECO:0000259" key="5">
    <source>
        <dbReference type="PROSITE" id="PS50304"/>
    </source>
</evidence>
<feature type="domain" description="Tudor" evidence="5">
    <location>
        <begin position="133"/>
        <end position="190"/>
    </location>
</feature>
<dbReference type="SUPFAM" id="SSF63748">
    <property type="entry name" value="Tudor/PWWP/MBT"/>
    <property type="match status" value="1"/>
</dbReference>
<evidence type="ECO:0000313" key="7">
    <source>
        <dbReference type="Proteomes" id="UP000748756"/>
    </source>
</evidence>
<feature type="compositionally biased region" description="Gly residues" evidence="4">
    <location>
        <begin position="230"/>
        <end position="239"/>
    </location>
</feature>
<dbReference type="CDD" id="cd21182">
    <property type="entry name" value="Tudor_SMN_SPF30-like"/>
    <property type="match status" value="1"/>
</dbReference>
<dbReference type="Gene3D" id="2.30.30.140">
    <property type="match status" value="1"/>
</dbReference>
<evidence type="ECO:0000256" key="3">
    <source>
        <dbReference type="ARBA" id="ARBA00023242"/>
    </source>
</evidence>
<sequence length="319" mass="32892">MDPSELMSLKQQVADLETALLSDPNNEDLLTCKTELLELISLTETLLQQEQQLADESASVPTAATPVAKSSPVVQAHGGGVSATSSPYRTTTSTASGSGASTPTKSTTTPTSTATASKGSNQPIYQPPAPTRHWSVGDRCRALYAEDGKYYEATILAVADGHSVYSIQYTGYADSPPVTLGPENLKPIYDPKKHQQHTPPATAGTGDSGEVKTGQKRGPDGSGASAAAGAGAGAGAGGGMKKKKKTDAGPSEQVQKQMAWQNFAKGAKKGKTGGGVGLKKSIFATPDNPEGKVGVVGSGKGMTQFQQRGKHLYGNTDLQ</sequence>
<feature type="region of interest" description="Disordered" evidence="4">
    <location>
        <begin position="57"/>
        <end position="133"/>
    </location>
</feature>
<accession>A0A9P5VDZ4</accession>
<dbReference type="GO" id="GO:0006397">
    <property type="term" value="P:mRNA processing"/>
    <property type="evidence" value="ECO:0007669"/>
    <property type="project" value="InterPro"/>
</dbReference>
<keyword evidence="7" id="KW-1185">Reference proteome</keyword>
<evidence type="ECO:0000256" key="1">
    <source>
        <dbReference type="ARBA" id="ARBA00004408"/>
    </source>
</evidence>
<comment type="subcellular location">
    <subcellularLocation>
        <location evidence="1">Nucleus</location>
        <location evidence="1">Cajal body</location>
    </subcellularLocation>
</comment>
<dbReference type="GO" id="GO:0015030">
    <property type="term" value="C:Cajal body"/>
    <property type="evidence" value="ECO:0007669"/>
    <property type="project" value="UniProtKB-SubCell"/>
</dbReference>
<comment type="similarity">
    <text evidence="2">Belongs to the SMN family.</text>
</comment>
<gene>
    <name evidence="6" type="ORF">BG015_000874</name>
</gene>
<evidence type="ECO:0000313" key="6">
    <source>
        <dbReference type="EMBL" id="KAF9154466.1"/>
    </source>
</evidence>
<dbReference type="InterPro" id="IPR002999">
    <property type="entry name" value="Tudor"/>
</dbReference>
<dbReference type="Pfam" id="PF06003">
    <property type="entry name" value="SMN_Tudor"/>
    <property type="match status" value="1"/>
</dbReference>
<proteinExistence type="inferred from homology"/>
<dbReference type="GO" id="GO:0003723">
    <property type="term" value="F:RNA binding"/>
    <property type="evidence" value="ECO:0007669"/>
    <property type="project" value="InterPro"/>
</dbReference>
<organism evidence="6 7">
    <name type="scientific">Linnemannia schmuckeri</name>
    <dbReference type="NCBI Taxonomy" id="64567"/>
    <lineage>
        <taxon>Eukaryota</taxon>
        <taxon>Fungi</taxon>
        <taxon>Fungi incertae sedis</taxon>
        <taxon>Mucoromycota</taxon>
        <taxon>Mortierellomycotina</taxon>
        <taxon>Mortierellomycetes</taxon>
        <taxon>Mortierellales</taxon>
        <taxon>Mortierellaceae</taxon>
        <taxon>Linnemannia</taxon>
    </lineage>
</organism>
<dbReference type="OrthoDB" id="79171at2759"/>
<keyword evidence="3" id="KW-0539">Nucleus</keyword>
<protein>
    <recommendedName>
        <fullName evidence="5">Tudor domain-containing protein</fullName>
    </recommendedName>
</protein>
<dbReference type="GO" id="GO:0005737">
    <property type="term" value="C:cytoplasm"/>
    <property type="evidence" value="ECO:0007669"/>
    <property type="project" value="InterPro"/>
</dbReference>
<feature type="compositionally biased region" description="Low complexity" evidence="4">
    <location>
        <begin position="90"/>
        <end position="120"/>
    </location>
</feature>
<dbReference type="SMART" id="SM00333">
    <property type="entry name" value="TUDOR"/>
    <property type="match status" value="1"/>
</dbReference>
<reference evidence="6" key="1">
    <citation type="journal article" date="2020" name="Fungal Divers.">
        <title>Resolving the Mortierellaceae phylogeny through synthesis of multi-gene phylogenetics and phylogenomics.</title>
        <authorList>
            <person name="Vandepol N."/>
            <person name="Liber J."/>
            <person name="Desiro A."/>
            <person name="Na H."/>
            <person name="Kennedy M."/>
            <person name="Barry K."/>
            <person name="Grigoriev I.V."/>
            <person name="Miller A.N."/>
            <person name="O'Donnell K."/>
            <person name="Stajich J.E."/>
            <person name="Bonito G."/>
        </authorList>
    </citation>
    <scope>NUCLEOTIDE SEQUENCE</scope>
    <source>
        <strain evidence="6">NRRL 6426</strain>
    </source>
</reference>
<dbReference type="InterPro" id="IPR010304">
    <property type="entry name" value="SMN_Tudor"/>
</dbReference>
<feature type="region of interest" description="Disordered" evidence="4">
    <location>
        <begin position="175"/>
        <end position="300"/>
    </location>
</feature>
<evidence type="ECO:0000256" key="2">
    <source>
        <dbReference type="ARBA" id="ARBA00005371"/>
    </source>
</evidence>
<dbReference type="AlphaFoldDB" id="A0A9P5VDZ4"/>
<name>A0A9P5VDZ4_9FUNG</name>
<evidence type="ECO:0000256" key="4">
    <source>
        <dbReference type="SAM" id="MobiDB-lite"/>
    </source>
</evidence>
<comment type="caution">
    <text evidence="6">The sequence shown here is derived from an EMBL/GenBank/DDBJ whole genome shotgun (WGS) entry which is preliminary data.</text>
</comment>
<dbReference type="Proteomes" id="UP000748756">
    <property type="component" value="Unassembled WGS sequence"/>
</dbReference>
<dbReference type="EMBL" id="JAAAUQ010000115">
    <property type="protein sequence ID" value="KAF9154466.1"/>
    <property type="molecule type" value="Genomic_DNA"/>
</dbReference>